<organism evidence="2">
    <name type="scientific">marine metagenome</name>
    <dbReference type="NCBI Taxonomy" id="408172"/>
    <lineage>
        <taxon>unclassified sequences</taxon>
        <taxon>metagenomes</taxon>
        <taxon>ecological metagenomes</taxon>
    </lineage>
</organism>
<name>A0A381R8J9_9ZZZZ</name>
<feature type="domain" description="Cysteine-rich" evidence="1">
    <location>
        <begin position="148"/>
        <end position="232"/>
    </location>
</feature>
<dbReference type="EMBL" id="UINC01001746">
    <property type="protein sequence ID" value="SUZ87930.1"/>
    <property type="molecule type" value="Genomic_DNA"/>
</dbReference>
<sequence>MNSGNNDKPSSTSVTRPRVGLFVTCLIDLYRPNVGFAAVKLLEDAGCTVEVPRAQTCCGQPAMNNGDYATARDIAKQVVVAFEGYDYVVGASGSCMGTIKAHYPDLFKEDPEWLVRTNELSVRSYELLSFLTDVMGVEGVQASYQGTVTYHDSCSGLRELSIKQQPRKLLGSVDGLAIEEMDNSETCCGFGGTFCVKYPEISTRLVSDKVEGIEKTQATTLLGGDMGCLLNMSGRLKRLNKNLRVYHVAEVLADMAALPGIGDPEG</sequence>
<dbReference type="PANTHER" id="PTHR30296">
    <property type="entry name" value="UNCHARACTERIZED PROTEIN YKGE"/>
    <property type="match status" value="1"/>
</dbReference>
<dbReference type="GO" id="GO:0016491">
    <property type="term" value="F:oxidoreductase activity"/>
    <property type="evidence" value="ECO:0007669"/>
    <property type="project" value="UniProtKB-ARBA"/>
</dbReference>
<evidence type="ECO:0000313" key="2">
    <source>
        <dbReference type="EMBL" id="SUZ87930.1"/>
    </source>
</evidence>
<dbReference type="Pfam" id="PF02754">
    <property type="entry name" value="CCG"/>
    <property type="match status" value="2"/>
</dbReference>
<feature type="domain" description="Cysteine-rich" evidence="1">
    <location>
        <begin position="19"/>
        <end position="100"/>
    </location>
</feature>
<accession>A0A381R8J9</accession>
<dbReference type="GO" id="GO:0005829">
    <property type="term" value="C:cytosol"/>
    <property type="evidence" value="ECO:0007669"/>
    <property type="project" value="TreeGrafter"/>
</dbReference>
<gene>
    <name evidence="2" type="ORF">METZ01_LOCUS40784</name>
</gene>
<dbReference type="InterPro" id="IPR004017">
    <property type="entry name" value="Cys_rich_dom"/>
</dbReference>
<protein>
    <recommendedName>
        <fullName evidence="1">Cysteine-rich domain-containing protein</fullName>
    </recommendedName>
</protein>
<dbReference type="PANTHER" id="PTHR30296:SF0">
    <property type="entry name" value="LACTATE UTILIZATION PROTEIN A"/>
    <property type="match status" value="1"/>
</dbReference>
<dbReference type="AlphaFoldDB" id="A0A381R8J9"/>
<evidence type="ECO:0000259" key="1">
    <source>
        <dbReference type="Pfam" id="PF02754"/>
    </source>
</evidence>
<reference evidence="2" key="1">
    <citation type="submission" date="2018-05" db="EMBL/GenBank/DDBJ databases">
        <authorList>
            <person name="Lanie J.A."/>
            <person name="Ng W.-L."/>
            <person name="Kazmierczak K.M."/>
            <person name="Andrzejewski T.M."/>
            <person name="Davidsen T.M."/>
            <person name="Wayne K.J."/>
            <person name="Tettelin H."/>
            <person name="Glass J.I."/>
            <person name="Rusch D."/>
            <person name="Podicherti R."/>
            <person name="Tsui H.-C.T."/>
            <person name="Winkler M.E."/>
        </authorList>
    </citation>
    <scope>NUCLEOTIDE SEQUENCE</scope>
</reference>
<proteinExistence type="predicted"/>